<evidence type="ECO:0000313" key="3">
    <source>
        <dbReference type="Proteomes" id="UP000581447"/>
    </source>
</evidence>
<keyword evidence="1" id="KW-0472">Membrane</keyword>
<dbReference type="AlphaFoldDB" id="A0A840B1U3"/>
<protein>
    <submittedName>
        <fullName evidence="2">Uncharacterized protein</fullName>
    </submittedName>
</protein>
<sequence>MTQPDQSPYTAEETALIRKRQAARSRVMGVALVGLCILFFLITVAKVGVWG</sequence>
<proteinExistence type="predicted"/>
<feature type="transmembrane region" description="Helical" evidence="1">
    <location>
        <begin position="27"/>
        <end position="49"/>
    </location>
</feature>
<gene>
    <name evidence="2" type="ORF">GGR91_002165</name>
</gene>
<keyword evidence="1" id="KW-1133">Transmembrane helix</keyword>
<evidence type="ECO:0000256" key="1">
    <source>
        <dbReference type="SAM" id="Phobius"/>
    </source>
</evidence>
<dbReference type="Proteomes" id="UP000581447">
    <property type="component" value="Unassembled WGS sequence"/>
</dbReference>
<name>A0A840B1U3_9SPHN</name>
<reference evidence="2 3" key="1">
    <citation type="submission" date="2020-08" db="EMBL/GenBank/DDBJ databases">
        <title>Genomic Encyclopedia of Type Strains, Phase IV (KMG-IV): sequencing the most valuable type-strain genomes for metagenomic binning, comparative biology and taxonomic classification.</title>
        <authorList>
            <person name="Goeker M."/>
        </authorList>
    </citation>
    <scope>NUCLEOTIDE SEQUENCE [LARGE SCALE GENOMIC DNA]</scope>
    <source>
        <strain evidence="2 3">DSM 29050</strain>
    </source>
</reference>
<dbReference type="RefSeq" id="WP_183942187.1">
    <property type="nucleotide sequence ID" value="NZ_BAABBG010000022.1"/>
</dbReference>
<evidence type="ECO:0000313" key="2">
    <source>
        <dbReference type="EMBL" id="MBB3943901.1"/>
    </source>
</evidence>
<keyword evidence="3" id="KW-1185">Reference proteome</keyword>
<organism evidence="2 3">
    <name type="scientific">Sphingorhabdus rigui</name>
    <dbReference type="NCBI Taxonomy" id="1282858"/>
    <lineage>
        <taxon>Bacteria</taxon>
        <taxon>Pseudomonadati</taxon>
        <taxon>Pseudomonadota</taxon>
        <taxon>Alphaproteobacteria</taxon>
        <taxon>Sphingomonadales</taxon>
        <taxon>Sphingomonadaceae</taxon>
        <taxon>Sphingorhabdus</taxon>
    </lineage>
</organism>
<dbReference type="EMBL" id="JACIEA010000003">
    <property type="protein sequence ID" value="MBB3943901.1"/>
    <property type="molecule type" value="Genomic_DNA"/>
</dbReference>
<keyword evidence="1" id="KW-0812">Transmembrane</keyword>
<accession>A0A840B1U3</accession>
<comment type="caution">
    <text evidence="2">The sequence shown here is derived from an EMBL/GenBank/DDBJ whole genome shotgun (WGS) entry which is preliminary data.</text>
</comment>